<dbReference type="STRING" id="1237896.T0KV97"/>
<accession>T0KV97</accession>
<feature type="compositionally biased region" description="Low complexity" evidence="1">
    <location>
        <begin position="56"/>
        <end position="74"/>
    </location>
</feature>
<name>T0KV97_COLGC</name>
<dbReference type="EMBL" id="AMYD01000802">
    <property type="protein sequence ID" value="EQB56034.1"/>
    <property type="molecule type" value="Genomic_DNA"/>
</dbReference>
<dbReference type="eggNOG" id="KOG1812">
    <property type="taxonomic scope" value="Eukaryota"/>
</dbReference>
<dbReference type="OrthoDB" id="9977870at2759"/>
<dbReference type="Proteomes" id="UP000015530">
    <property type="component" value="Unassembled WGS sequence"/>
</dbReference>
<proteinExistence type="predicted"/>
<feature type="compositionally biased region" description="Basic residues" evidence="1">
    <location>
        <begin position="209"/>
        <end position="218"/>
    </location>
</feature>
<feature type="region of interest" description="Disordered" evidence="1">
    <location>
        <begin position="1"/>
        <end position="218"/>
    </location>
</feature>
<evidence type="ECO:0000256" key="1">
    <source>
        <dbReference type="SAM" id="MobiDB-lite"/>
    </source>
</evidence>
<dbReference type="AlphaFoldDB" id="T0KV97"/>
<comment type="caution">
    <text evidence="2">The sequence shown here is derived from an EMBL/GenBank/DDBJ whole genome shotgun (WGS) entry which is preliminary data.</text>
</comment>
<sequence length="284" mass="32126">MAYRDVEDWHRTKTRRRYPQGPLPVNHGWHAGGETSLDSLPYRRPKDPIQGPDEITSSPGRSRTSRTSSGASATVIETMPVPVLSRAPVTETYRRGRYAAADYAYDDFGETESPTPGRRVSPRRGRSPRAAQPSRPRRPYARERSSTSSESGTDTETDEESATSVSTQEEKRQRRHERAKREKERGKHEKHTHRLVVEERRSPPEERKKKTPKRRRKIKEIQVSLAASLSSVSFGFREAFLDAALPQPCKEAEPTSASSEDLRDGLQASYVLQKVGVRNAPLPR</sequence>
<evidence type="ECO:0000313" key="3">
    <source>
        <dbReference type="Proteomes" id="UP000015530"/>
    </source>
</evidence>
<protein>
    <submittedName>
        <fullName evidence="2">Uncharacterized protein</fullName>
    </submittedName>
</protein>
<feature type="compositionally biased region" description="Basic and acidic residues" evidence="1">
    <location>
        <begin position="1"/>
        <end position="11"/>
    </location>
</feature>
<reference evidence="3" key="1">
    <citation type="journal article" date="2013" name="Mol. Plant Microbe Interact.">
        <title>Global aspects of pacC regulation of pathogenicity genes in Colletotrichum gloeosporioides as revealed by transcriptome analysis.</title>
        <authorList>
            <person name="Alkan N."/>
            <person name="Meng X."/>
            <person name="Friedlander G."/>
            <person name="Reuveni E."/>
            <person name="Sukno S."/>
            <person name="Sherman A."/>
            <person name="Thon M."/>
            <person name="Fluhr R."/>
            <person name="Prusky D."/>
        </authorList>
    </citation>
    <scope>NUCLEOTIDE SEQUENCE [LARGE SCALE GENOMIC DNA]</scope>
    <source>
        <strain evidence="3">Cg-14</strain>
    </source>
</reference>
<gene>
    <name evidence="2" type="ORF">CGLO_03977</name>
</gene>
<evidence type="ECO:0000313" key="2">
    <source>
        <dbReference type="EMBL" id="EQB56034.1"/>
    </source>
</evidence>
<feature type="compositionally biased region" description="Basic and acidic residues" evidence="1">
    <location>
        <begin position="195"/>
        <end position="208"/>
    </location>
</feature>
<organism evidence="2 3">
    <name type="scientific">Colletotrichum gloeosporioides (strain Cg-14)</name>
    <name type="common">Anthracnose fungus</name>
    <name type="synonym">Glomerella cingulata</name>
    <dbReference type="NCBI Taxonomy" id="1237896"/>
    <lineage>
        <taxon>Eukaryota</taxon>
        <taxon>Fungi</taxon>
        <taxon>Dikarya</taxon>
        <taxon>Ascomycota</taxon>
        <taxon>Pezizomycotina</taxon>
        <taxon>Sordariomycetes</taxon>
        <taxon>Hypocreomycetidae</taxon>
        <taxon>Glomerellales</taxon>
        <taxon>Glomerellaceae</taxon>
        <taxon>Colletotrichum</taxon>
        <taxon>Colletotrichum gloeosporioides species complex</taxon>
    </lineage>
</organism>
<dbReference type="HOGENOM" id="CLU_980080_0_0_1"/>